<dbReference type="PANTHER" id="PTHR39184:SF1">
    <property type="entry name" value="PBSX PHAGE TERMINASE LARGE SUBUNIT"/>
    <property type="match status" value="1"/>
</dbReference>
<dbReference type="EMBL" id="CP001726">
    <property type="protein sequence ID" value="ACV56573.1"/>
    <property type="molecule type" value="Genomic_DNA"/>
</dbReference>
<keyword evidence="3" id="KW-1185">Reference proteome</keyword>
<dbReference type="AlphaFoldDB" id="C8WLW0"/>
<dbReference type="Proteomes" id="UP000001377">
    <property type="component" value="Chromosome"/>
</dbReference>
<organism evidence="2 3">
    <name type="scientific">Eggerthella lenta (strain ATCC 25559 / DSM 2243 / CCUG 17323 / JCM 9979 / KCTC 3265 / NCTC 11813 / VPI 0255 / 1899 B)</name>
    <name type="common">Eubacterium lentum</name>
    <dbReference type="NCBI Taxonomy" id="479437"/>
    <lineage>
        <taxon>Bacteria</taxon>
        <taxon>Bacillati</taxon>
        <taxon>Actinomycetota</taxon>
        <taxon>Coriobacteriia</taxon>
        <taxon>Eggerthellales</taxon>
        <taxon>Eggerthellaceae</taxon>
        <taxon>Eggerthella</taxon>
    </lineage>
</organism>
<evidence type="ECO:0000313" key="3">
    <source>
        <dbReference type="Proteomes" id="UP000001377"/>
    </source>
</evidence>
<dbReference type="InterPro" id="IPR027417">
    <property type="entry name" value="P-loop_NTPase"/>
</dbReference>
<sequence>MAQKLTQNQELYCQARARGLSQRRAYRSAYPKCNSTDAAVDAKACNLEKQAKVSARLHELNEAGARDAKLTRGRLLRRLDSLADTAWARVAEDAETGRRIDPAASHALVAASRELLPYAEDDATVRPLFVADFGLLISPDFCKPHRMIARREITDVWLGGGRGSMKSSYASLEVVNYIEQNPEQHALVLMKYKTAIRDAAYAQVVWAIKMLGLEDEYEMPDSTLRIKKRSTGQLIIFRGCDNAQKIKSIKVPFGHIGVAWYEEADMFKGMAEIRKVNQSLTRGGNDCIRLYTYNPPRSVHSWINVEMQRRRDAGEPVFTSNYLNAPREWLGDQFHADAEELKRIDLKAYLHEYMGEAVGMGLEVFDPEKVVFREITDEEIAAFDNLKAGQDFGWYPDPWAFTLSEWRQNTRTLLTFREDGANKLHPGEQAKRIRALLTWRDTPDGDPVYHHIPVRSDDAAPEAIAAQRDAGINAREAGKGNMRDASYRFVQSSTWVIDPVRCPKLAAEVRAMQYAVNKDGEVLNEIPDGNDHWVDAVRYSLMPIVRRARGAYRATPAEE</sequence>
<dbReference type="PANTHER" id="PTHR39184">
    <property type="match status" value="1"/>
</dbReference>
<dbReference type="KEGG" id="ele:Elen_2622"/>
<feature type="domain" description="Phage terminase large subunit N-terminal" evidence="1">
    <location>
        <begin position="159"/>
        <end position="356"/>
    </location>
</feature>
<dbReference type="InterPro" id="IPR035412">
    <property type="entry name" value="Terminase_L_N"/>
</dbReference>
<dbReference type="STRING" id="479437.Elen_2622"/>
<gene>
    <name evidence="2" type="ordered locus">Elen_2622</name>
</gene>
<accession>C8WLW0</accession>
<dbReference type="RefSeq" id="WP_015761295.1">
    <property type="nucleotide sequence ID" value="NC_013204.1"/>
</dbReference>
<name>C8WLW0_EGGLE</name>
<dbReference type="Gene3D" id="3.40.50.300">
    <property type="entry name" value="P-loop containing nucleotide triphosphate hydrolases"/>
    <property type="match status" value="1"/>
</dbReference>
<dbReference type="Pfam" id="PF04466">
    <property type="entry name" value="Terminase_3"/>
    <property type="match status" value="1"/>
</dbReference>
<protein>
    <submittedName>
        <fullName evidence="2">Phage terminase, large subunit, PBSX family</fullName>
    </submittedName>
</protein>
<reference evidence="2 3" key="1">
    <citation type="journal article" date="2009" name="Stand. Genomic Sci.">
        <title>Complete genome sequence of Eggerthella lenta type strain (IPP VPI 0255).</title>
        <authorList>
            <person name="Saunders E."/>
            <person name="Pukall R."/>
            <person name="Abt B."/>
            <person name="Lapidus A."/>
            <person name="Glavina Del Rio T."/>
            <person name="Copeland A."/>
            <person name="Tice H."/>
            <person name="Cheng J.F."/>
            <person name="Lucas S."/>
            <person name="Chen F."/>
            <person name="Nolan M."/>
            <person name="Bruce D."/>
            <person name="Goodwin L."/>
            <person name="Pitluck S."/>
            <person name="Ivanova N."/>
            <person name="Mavromatis K."/>
            <person name="Ovchinnikova G."/>
            <person name="Pati A."/>
            <person name="Chen A."/>
            <person name="Palaniappan K."/>
            <person name="Land M."/>
            <person name="Hauser L."/>
            <person name="Chang Y.J."/>
            <person name="Jeffries C.D."/>
            <person name="Chain P."/>
            <person name="Meincke L."/>
            <person name="Sims D."/>
            <person name="Brettin T."/>
            <person name="Detter J.C."/>
            <person name="Goker M."/>
            <person name="Bristow J."/>
            <person name="Eisen J.A."/>
            <person name="Markowitz V."/>
            <person name="Hugenholtz P."/>
            <person name="Kyrpides N.C."/>
            <person name="Klenk H.P."/>
            <person name="Han C."/>
        </authorList>
    </citation>
    <scope>NUCLEOTIDE SEQUENCE [LARGE SCALE GENOMIC DNA]</scope>
    <source>
        <strain evidence="3">ATCC 25559 / DSM 2243 / CCUG 17323 / JCM 9979 / KCTC 3265 / NCTC 11813 / VPI 0255 / 1899 B</strain>
    </source>
</reference>
<dbReference type="HOGENOM" id="CLU_035697_2_0_11"/>
<evidence type="ECO:0000259" key="1">
    <source>
        <dbReference type="Pfam" id="PF04466"/>
    </source>
</evidence>
<dbReference type="eggNOG" id="COG1783">
    <property type="taxonomic scope" value="Bacteria"/>
</dbReference>
<dbReference type="Gene3D" id="3.30.420.280">
    <property type="match status" value="1"/>
</dbReference>
<proteinExistence type="predicted"/>
<dbReference type="PaxDb" id="479437-Elen_2622"/>
<evidence type="ECO:0000313" key="2">
    <source>
        <dbReference type="EMBL" id="ACV56573.1"/>
    </source>
</evidence>
<dbReference type="InterPro" id="IPR052380">
    <property type="entry name" value="Viral_DNA_packaging_terminase"/>
</dbReference>